<evidence type="ECO:0000256" key="3">
    <source>
        <dbReference type="ARBA" id="ARBA00022603"/>
    </source>
</evidence>
<evidence type="ECO:0000256" key="2">
    <source>
        <dbReference type="ARBA" id="ARBA00022552"/>
    </source>
</evidence>
<comment type="similarity">
    <text evidence="13 14">Belongs to the class I-like SAM-binding methyltransferase superfamily. rRNA adenine N(6)-methyltransferase family.</text>
</comment>
<evidence type="ECO:0000256" key="7">
    <source>
        <dbReference type="ARBA" id="ARBA00022946"/>
    </source>
</evidence>
<sequence length="416" mass="47792">MWVPGARIPSRLTVSAFTRAGRFCVLNSVAARWKDVPAENCRGLYDFHPLLESDVGFVKSSSRLYKSRSETRRYVTSPRLAETVVRMLRGKRKAGQLILECNPGPGVLTRALLESGARVVALESDKTFIPELKSLGDSVNGRLEVIYCDFFKLDPRSHGTVTPPVMTSDMLFQYLGMKAHPWKKGFPLKVVGILPVKTERNTLWKILHDLYSCSSVYKYGRAELNLFISEKECRKLTANPQTPGLYQSLSVLGQIACGIKVLCTEPSSSFDMYTIKGQLERQRHRYTKTGRSCLLILYFFKPNKNYKESLEHNLCFIQLTPHRNLFSGTLTPFNYDVFFHMLRQCFMKRNAKLIDHLPSLSPIDAVHILKQIKKHKDVRVIDMYPEDFQRLFETIECSKDDSCKWLYDEFMEDTLA</sequence>
<keyword evidence="6 13" id="KW-0694">RNA-binding</keyword>
<evidence type="ECO:0000256" key="12">
    <source>
        <dbReference type="ARBA" id="ARBA00062295"/>
    </source>
</evidence>
<evidence type="ECO:0000256" key="1">
    <source>
        <dbReference type="ARBA" id="ARBA00004173"/>
    </source>
</evidence>
<dbReference type="PANTHER" id="PTHR11727">
    <property type="entry name" value="DIMETHYLADENOSINE TRANSFERASE"/>
    <property type="match status" value="1"/>
</dbReference>
<dbReference type="InterPro" id="IPR020598">
    <property type="entry name" value="rRNA_Ade_methylase_Trfase_N"/>
</dbReference>
<dbReference type="EC" id="2.1.1.-" evidence="14"/>
<keyword evidence="7" id="KW-0809">Transit peptide</keyword>
<comment type="caution">
    <text evidence="16">The sequence shown here is derived from an EMBL/GenBank/DDBJ whole genome shotgun (WGS) entry which is preliminary data.</text>
</comment>
<protein>
    <recommendedName>
        <fullName evidence="14">rRNA adenine N(6)-methyltransferase</fullName>
        <ecNumber evidence="14">2.1.1.-</ecNumber>
    </recommendedName>
</protein>
<gene>
    <name evidence="16" type="ORF">FD754_018416</name>
</gene>
<dbReference type="SMART" id="SM00650">
    <property type="entry name" value="rADc"/>
    <property type="match status" value="1"/>
</dbReference>
<evidence type="ECO:0000256" key="14">
    <source>
        <dbReference type="RuleBase" id="RU362106"/>
    </source>
</evidence>
<reference evidence="16 17" key="1">
    <citation type="submission" date="2019-06" db="EMBL/GenBank/DDBJ databases">
        <title>Discovery of a novel chromosome fission-fusion reversal in muntjac.</title>
        <authorList>
            <person name="Mudd A.B."/>
            <person name="Bredeson J.V."/>
            <person name="Baum R."/>
            <person name="Hockemeyer D."/>
            <person name="Rokhsar D.S."/>
        </authorList>
    </citation>
    <scope>NUCLEOTIDE SEQUENCE [LARGE SCALE GENOMIC DNA]</scope>
    <source>
        <strain evidence="16">UTSW_UCB_Mm</strain>
        <tissue evidence="16">Fibroblast cell line</tissue>
    </source>
</reference>
<evidence type="ECO:0000256" key="10">
    <source>
        <dbReference type="ARBA" id="ARBA00023163"/>
    </source>
</evidence>
<keyword evidence="17" id="KW-1185">Reference proteome</keyword>
<dbReference type="GO" id="GO:0008988">
    <property type="term" value="F:rRNA (adenine-N6-)-methyltransferase activity"/>
    <property type="evidence" value="ECO:0007669"/>
    <property type="project" value="RHEA"/>
</dbReference>
<keyword evidence="3 13" id="KW-0489">Methyltransferase</keyword>
<accession>A0A5N3UYE9</accession>
<evidence type="ECO:0000256" key="11">
    <source>
        <dbReference type="ARBA" id="ARBA00052995"/>
    </source>
</evidence>
<keyword evidence="10" id="KW-0804">Transcription</keyword>
<dbReference type="GO" id="GO:0005759">
    <property type="term" value="C:mitochondrial matrix"/>
    <property type="evidence" value="ECO:0007669"/>
    <property type="project" value="TreeGrafter"/>
</dbReference>
<comment type="catalytic activity">
    <reaction evidence="11">
        <text>adenosine in rRNA + S-adenosyl-L-methionine = N(6)-methyladenosine in rRNA + S-adenosyl-L-homocysteine + H(+)</text>
        <dbReference type="Rhea" id="RHEA:58728"/>
        <dbReference type="Rhea" id="RHEA-COMP:15198"/>
        <dbReference type="Rhea" id="RHEA-COMP:15199"/>
        <dbReference type="ChEBI" id="CHEBI:15378"/>
        <dbReference type="ChEBI" id="CHEBI:57856"/>
        <dbReference type="ChEBI" id="CHEBI:59789"/>
        <dbReference type="ChEBI" id="CHEBI:74411"/>
        <dbReference type="ChEBI" id="CHEBI:74449"/>
    </reaction>
</comment>
<keyword evidence="9" id="KW-0496">Mitochondrion</keyword>
<evidence type="ECO:0000256" key="5">
    <source>
        <dbReference type="ARBA" id="ARBA00022691"/>
    </source>
</evidence>
<dbReference type="InterPro" id="IPR029063">
    <property type="entry name" value="SAM-dependent_MTases_sf"/>
</dbReference>
<evidence type="ECO:0000256" key="13">
    <source>
        <dbReference type="PROSITE-ProRule" id="PRU01026"/>
    </source>
</evidence>
<dbReference type="PROSITE" id="PS51689">
    <property type="entry name" value="SAM_RNA_A_N6_MT"/>
    <property type="match status" value="1"/>
</dbReference>
<dbReference type="EMBL" id="VCEA01000003">
    <property type="protein sequence ID" value="KAB0341490.1"/>
    <property type="molecule type" value="Genomic_DNA"/>
</dbReference>
<keyword evidence="2 14" id="KW-0698">rRNA processing</keyword>
<evidence type="ECO:0000256" key="4">
    <source>
        <dbReference type="ARBA" id="ARBA00022679"/>
    </source>
</evidence>
<feature type="domain" description="Ribosomal RNA adenine methylase transferase N-terminal" evidence="15">
    <location>
        <begin position="80"/>
        <end position="283"/>
    </location>
</feature>
<evidence type="ECO:0000259" key="15">
    <source>
        <dbReference type="SMART" id="SM00650"/>
    </source>
</evidence>
<dbReference type="GO" id="GO:0006391">
    <property type="term" value="P:transcription initiation at mitochondrial promoter"/>
    <property type="evidence" value="ECO:0007669"/>
    <property type="project" value="TreeGrafter"/>
</dbReference>
<evidence type="ECO:0000256" key="8">
    <source>
        <dbReference type="ARBA" id="ARBA00023015"/>
    </source>
</evidence>
<dbReference type="GO" id="GO:0034246">
    <property type="term" value="F:mitochondrial transcription factor activity"/>
    <property type="evidence" value="ECO:0007669"/>
    <property type="project" value="TreeGrafter"/>
</dbReference>
<organism evidence="16 17">
    <name type="scientific">Muntiacus muntjak</name>
    <name type="common">Barking deer</name>
    <name type="synonym">Indian muntjac</name>
    <dbReference type="NCBI Taxonomy" id="9888"/>
    <lineage>
        <taxon>Eukaryota</taxon>
        <taxon>Metazoa</taxon>
        <taxon>Chordata</taxon>
        <taxon>Craniata</taxon>
        <taxon>Vertebrata</taxon>
        <taxon>Euteleostomi</taxon>
        <taxon>Mammalia</taxon>
        <taxon>Eutheria</taxon>
        <taxon>Laurasiatheria</taxon>
        <taxon>Artiodactyla</taxon>
        <taxon>Ruminantia</taxon>
        <taxon>Pecora</taxon>
        <taxon>Cervidae</taxon>
        <taxon>Muntiacinae</taxon>
        <taxon>Muntiacus</taxon>
    </lineage>
</organism>
<evidence type="ECO:0000313" key="17">
    <source>
        <dbReference type="Proteomes" id="UP000326458"/>
    </source>
</evidence>
<dbReference type="Pfam" id="PF00398">
    <property type="entry name" value="RrnaAD"/>
    <property type="match status" value="1"/>
</dbReference>
<evidence type="ECO:0000313" key="16">
    <source>
        <dbReference type="EMBL" id="KAB0341490.1"/>
    </source>
</evidence>
<comment type="subunit">
    <text evidence="12">Homodimer. Component of the mitochondrial transcription initiation complex, composed at least of TFB2M, TFAM and POLRMT. In this complex TFAM recruits POLRMT to the promoter whereas TFB2M induces structural changes in POLRMT to enable promoter opening and trapping of the DNA non-template strand. Interacts with mitochondrial RNA polymerase POLRMT. Interacts with TFAM.</text>
</comment>
<dbReference type="AlphaFoldDB" id="A0A5N3UYE9"/>
<proteinExistence type="inferred from homology"/>
<comment type="caution">
    <text evidence="13">Lacks conserved residue(s) required for the propagation of feature annotation.</text>
</comment>
<dbReference type="SUPFAM" id="SSF53335">
    <property type="entry name" value="S-adenosyl-L-methionine-dependent methyltransferases"/>
    <property type="match status" value="1"/>
</dbReference>
<keyword evidence="5 13" id="KW-0949">S-adenosyl-L-methionine</keyword>
<dbReference type="Proteomes" id="UP000326458">
    <property type="component" value="Unassembled WGS sequence"/>
</dbReference>
<dbReference type="FunFam" id="3.40.50.150:FF:000209">
    <property type="entry name" value="rRNA adenine N(6)-methyltransferase"/>
    <property type="match status" value="1"/>
</dbReference>
<dbReference type="GO" id="GO:0000179">
    <property type="term" value="F:rRNA (adenine-N6,N6-)-dimethyltransferase activity"/>
    <property type="evidence" value="ECO:0007669"/>
    <property type="project" value="UniProtKB-UniRule"/>
</dbReference>
<dbReference type="PANTHER" id="PTHR11727:SF13">
    <property type="entry name" value="DIMETHYLADENOSINE TRANSFERASE 2, MITOCHONDRIAL"/>
    <property type="match status" value="1"/>
</dbReference>
<keyword evidence="8" id="KW-0805">Transcription regulation</keyword>
<evidence type="ECO:0000256" key="6">
    <source>
        <dbReference type="ARBA" id="ARBA00022884"/>
    </source>
</evidence>
<feature type="binding site" evidence="13">
    <location>
        <position position="149"/>
    </location>
    <ligand>
        <name>S-adenosyl-L-methionine</name>
        <dbReference type="ChEBI" id="CHEBI:59789"/>
    </ligand>
</feature>
<evidence type="ECO:0000256" key="9">
    <source>
        <dbReference type="ARBA" id="ARBA00023128"/>
    </source>
</evidence>
<feature type="binding site" evidence="13">
    <location>
        <position position="123"/>
    </location>
    <ligand>
        <name>S-adenosyl-L-methionine</name>
        <dbReference type="ChEBI" id="CHEBI:59789"/>
    </ligand>
</feature>
<dbReference type="GO" id="GO:0003723">
    <property type="term" value="F:RNA binding"/>
    <property type="evidence" value="ECO:0007669"/>
    <property type="project" value="UniProtKB-UniRule"/>
</dbReference>
<dbReference type="Gene3D" id="3.40.50.150">
    <property type="entry name" value="Vaccinia Virus protein VP39"/>
    <property type="match status" value="1"/>
</dbReference>
<dbReference type="InterPro" id="IPR001737">
    <property type="entry name" value="KsgA/Erm"/>
</dbReference>
<feature type="binding site" evidence="13">
    <location>
        <position position="75"/>
    </location>
    <ligand>
        <name>S-adenosyl-L-methionine</name>
        <dbReference type="ChEBI" id="CHEBI:59789"/>
    </ligand>
</feature>
<keyword evidence="4 13" id="KW-0808">Transferase</keyword>
<dbReference type="PIRSF" id="PIRSF027833">
    <property type="entry name" value="MtTFB2"/>
    <property type="match status" value="1"/>
</dbReference>
<name>A0A5N3UYE9_MUNMU</name>
<comment type="subcellular location">
    <subcellularLocation>
        <location evidence="1">Mitochondrion</location>
    </subcellularLocation>
</comment>